<comment type="caution">
    <text evidence="2">The sequence shown here is derived from an EMBL/GenBank/DDBJ whole genome shotgun (WGS) entry which is preliminary data.</text>
</comment>
<evidence type="ECO:0000313" key="2">
    <source>
        <dbReference type="EMBL" id="EQB18629.1"/>
    </source>
</evidence>
<sequence>MARIGMFGGFSRKKQALMHGTAQPQAEQIGLSDGRWRALWQRLARLLGQDRALVLGVVLAAVAALPALVAWAPQMTDYPSHLAGYKVALDHGEDPYLTRYFVFNWEWTGNLGVELLMVPMAPIFGLEQAGRIIVAMIPFLSGLSIVAACRSLGRKLGVGPILAFAMIWSPSLLMGFLNYSLSIALGLFTFALWVRLEDRPWRWAVMVPIGFVVWLCHVSGWGVMGVLLFGYEWSRRRSWLDWRPFLKPWPLIFPLLPMLVGMGANSKVSYGRYVLEYKWGILYKSMRSFDFYFDIISLDLVLLALGWALLRKRIDGRFGWAALILLVLTLIVPRQIFGGDYADYRLSTTALLVACLAIDLPIRRWMVAAAASLFLSRTAVTTVVWYQDAQTARQLIAALDQVPEGARVATAVAIPRIQWRFGPFEHFGSYAVVRRSAMENSNFALPDVHMLSMRDLSYRFADPSQRILYSPRQHIDLRKFGPARHAEYLWYIGRIKPVALPDGARILYSSENSFLARLADPSAPGT</sequence>
<dbReference type="eggNOG" id="COG4993">
    <property type="taxonomic scope" value="Bacteria"/>
</dbReference>
<feature type="transmembrane region" description="Helical" evidence="1">
    <location>
        <begin position="129"/>
        <end position="149"/>
    </location>
</feature>
<keyword evidence="1" id="KW-0812">Transmembrane</keyword>
<dbReference type="Proteomes" id="UP000015527">
    <property type="component" value="Unassembled WGS sequence"/>
</dbReference>
<evidence type="ECO:0000313" key="3">
    <source>
        <dbReference type="Proteomes" id="UP000015527"/>
    </source>
</evidence>
<dbReference type="EMBL" id="ATHL01000036">
    <property type="protein sequence ID" value="EQB18629.1"/>
    <property type="molecule type" value="Genomic_DNA"/>
</dbReference>
<feature type="transmembrane region" description="Helical" evidence="1">
    <location>
        <begin position="203"/>
        <end position="231"/>
    </location>
</feature>
<keyword evidence="1" id="KW-0472">Membrane</keyword>
<dbReference type="PATRIC" id="fig|1096930.3.peg.801"/>
<feature type="transmembrane region" description="Helical" evidence="1">
    <location>
        <begin position="52"/>
        <end position="72"/>
    </location>
</feature>
<accession>T0J9K2</accession>
<feature type="transmembrane region" description="Helical" evidence="1">
    <location>
        <begin position="179"/>
        <end position="196"/>
    </location>
</feature>
<keyword evidence="1" id="KW-1133">Transmembrane helix</keyword>
<proteinExistence type="predicted"/>
<dbReference type="AlphaFoldDB" id="T0J9K2"/>
<evidence type="ECO:0000256" key="1">
    <source>
        <dbReference type="SAM" id="Phobius"/>
    </source>
</evidence>
<organism evidence="2 3">
    <name type="scientific">Novosphingobium lindaniclasticum LE124</name>
    <dbReference type="NCBI Taxonomy" id="1096930"/>
    <lineage>
        <taxon>Bacteria</taxon>
        <taxon>Pseudomonadati</taxon>
        <taxon>Pseudomonadota</taxon>
        <taxon>Alphaproteobacteria</taxon>
        <taxon>Sphingomonadales</taxon>
        <taxon>Sphingomonadaceae</taxon>
        <taxon>Novosphingobium</taxon>
    </lineage>
</organism>
<protein>
    <recommendedName>
        <fullName evidence="4">Glycosyltransferase RgtA/B/C/D-like domain-containing protein</fullName>
    </recommendedName>
</protein>
<reference evidence="2 3" key="1">
    <citation type="journal article" date="2013" name="Genome Announc.">
        <title>Genome Sequence of Novosphingobium lindaniclasticum LE124T, Isolated from a Hexachlorocyclohexane Dumpsite.</title>
        <authorList>
            <person name="Saxena A."/>
            <person name="Nayyar N."/>
            <person name="Sangwan N."/>
            <person name="Kumari R."/>
            <person name="Khurana J.P."/>
            <person name="Lal R."/>
        </authorList>
    </citation>
    <scope>NUCLEOTIDE SEQUENCE [LARGE SCALE GENOMIC DNA]</scope>
    <source>
        <strain evidence="2 3">LE124</strain>
    </source>
</reference>
<feature type="transmembrane region" description="Helical" evidence="1">
    <location>
        <begin position="251"/>
        <end position="270"/>
    </location>
</feature>
<name>T0J9K2_9SPHN</name>
<keyword evidence="3" id="KW-1185">Reference proteome</keyword>
<gene>
    <name evidence="2" type="ORF">L284_04065</name>
</gene>
<feature type="transmembrane region" description="Helical" evidence="1">
    <location>
        <begin position="316"/>
        <end position="332"/>
    </location>
</feature>
<feature type="transmembrane region" description="Helical" evidence="1">
    <location>
        <begin position="291"/>
        <end position="310"/>
    </location>
</feature>
<evidence type="ECO:0008006" key="4">
    <source>
        <dbReference type="Google" id="ProtNLM"/>
    </source>
</evidence>